<evidence type="ECO:0000313" key="1">
    <source>
        <dbReference type="EMBL" id="RNA16515.1"/>
    </source>
</evidence>
<sequence length="66" mass="7773">MCPPERITSEICFMTIQVHLSNKFYLASSQNKTIKRQFYRLIKVYKFHPICKPPSSHASDPLFNKI</sequence>
<evidence type="ECO:0000313" key="2">
    <source>
        <dbReference type="Proteomes" id="UP000276133"/>
    </source>
</evidence>
<keyword evidence="2" id="KW-1185">Reference proteome</keyword>
<protein>
    <submittedName>
        <fullName evidence="1">Uncharacterized protein</fullName>
    </submittedName>
</protein>
<dbReference type="Proteomes" id="UP000276133">
    <property type="component" value="Unassembled WGS sequence"/>
</dbReference>
<accession>A0A3M7QZV9</accession>
<reference evidence="1 2" key="1">
    <citation type="journal article" date="2018" name="Sci. Rep.">
        <title>Genomic signatures of local adaptation to the degree of environmental predictability in rotifers.</title>
        <authorList>
            <person name="Franch-Gras L."/>
            <person name="Hahn C."/>
            <person name="Garcia-Roger E.M."/>
            <person name="Carmona M.J."/>
            <person name="Serra M."/>
            <person name="Gomez A."/>
        </authorList>
    </citation>
    <scope>NUCLEOTIDE SEQUENCE [LARGE SCALE GENOMIC DNA]</scope>
    <source>
        <strain evidence="1">HYR1</strain>
    </source>
</reference>
<dbReference type="EMBL" id="REGN01004691">
    <property type="protein sequence ID" value="RNA16515.1"/>
    <property type="molecule type" value="Genomic_DNA"/>
</dbReference>
<organism evidence="1 2">
    <name type="scientific">Brachionus plicatilis</name>
    <name type="common">Marine rotifer</name>
    <name type="synonym">Brachionus muelleri</name>
    <dbReference type="NCBI Taxonomy" id="10195"/>
    <lineage>
        <taxon>Eukaryota</taxon>
        <taxon>Metazoa</taxon>
        <taxon>Spiralia</taxon>
        <taxon>Gnathifera</taxon>
        <taxon>Rotifera</taxon>
        <taxon>Eurotatoria</taxon>
        <taxon>Monogononta</taxon>
        <taxon>Pseudotrocha</taxon>
        <taxon>Ploima</taxon>
        <taxon>Brachionidae</taxon>
        <taxon>Brachionus</taxon>
    </lineage>
</organism>
<proteinExistence type="predicted"/>
<gene>
    <name evidence="1" type="ORF">BpHYR1_030363</name>
</gene>
<dbReference type="AlphaFoldDB" id="A0A3M7QZV9"/>
<name>A0A3M7QZV9_BRAPC</name>
<comment type="caution">
    <text evidence="1">The sequence shown here is derived from an EMBL/GenBank/DDBJ whole genome shotgun (WGS) entry which is preliminary data.</text>
</comment>